<evidence type="ECO:0000313" key="2">
    <source>
        <dbReference type="EMBL" id="KAA1119691.1"/>
    </source>
</evidence>
<dbReference type="Proteomes" id="UP000325313">
    <property type="component" value="Unassembled WGS sequence"/>
</dbReference>
<evidence type="ECO:0000313" key="1">
    <source>
        <dbReference type="EMBL" id="KAA1109718.1"/>
    </source>
</evidence>
<dbReference type="EMBL" id="VSWC01000001">
    <property type="protein sequence ID" value="KAA1119691.1"/>
    <property type="molecule type" value="Genomic_DNA"/>
</dbReference>
<dbReference type="AlphaFoldDB" id="A0A5B0R262"/>
<reference evidence="3 4" key="1">
    <citation type="submission" date="2019-05" db="EMBL/GenBank/DDBJ databases">
        <title>Emergence of the Ug99 lineage of the wheat stem rust pathogen through somatic hybridization.</title>
        <authorList>
            <person name="Li F."/>
            <person name="Upadhyaya N.M."/>
            <person name="Sperschneider J."/>
            <person name="Matny O."/>
            <person name="Nguyen-Phuc H."/>
            <person name="Mago R."/>
            <person name="Raley C."/>
            <person name="Miller M.E."/>
            <person name="Silverstein K.A.T."/>
            <person name="Henningsen E."/>
            <person name="Hirsch C.D."/>
            <person name="Visser B."/>
            <person name="Pretorius Z.A."/>
            <person name="Steffenson B.J."/>
            <person name="Schwessinger B."/>
            <person name="Dodds P.N."/>
            <person name="Figueroa M."/>
        </authorList>
    </citation>
    <scope>NUCLEOTIDE SEQUENCE [LARGE SCALE GENOMIC DNA]</scope>
    <source>
        <strain evidence="2">21-0</strain>
        <strain evidence="1 4">Ug99</strain>
    </source>
</reference>
<proteinExistence type="predicted"/>
<name>A0A5B0R262_PUCGR</name>
<organism evidence="2 3">
    <name type="scientific">Puccinia graminis f. sp. tritici</name>
    <dbReference type="NCBI Taxonomy" id="56615"/>
    <lineage>
        <taxon>Eukaryota</taxon>
        <taxon>Fungi</taxon>
        <taxon>Dikarya</taxon>
        <taxon>Basidiomycota</taxon>
        <taxon>Pucciniomycotina</taxon>
        <taxon>Pucciniomycetes</taxon>
        <taxon>Pucciniales</taxon>
        <taxon>Pucciniaceae</taxon>
        <taxon>Puccinia</taxon>
    </lineage>
</organism>
<evidence type="ECO:0000313" key="3">
    <source>
        <dbReference type="Proteomes" id="UP000324748"/>
    </source>
</evidence>
<dbReference type="Proteomes" id="UP000324748">
    <property type="component" value="Unassembled WGS sequence"/>
</dbReference>
<gene>
    <name evidence="2" type="ORF">PGT21_031914</name>
    <name evidence="1" type="ORF">PGTUg99_032633</name>
</gene>
<comment type="caution">
    <text evidence="2">The sequence shown here is derived from an EMBL/GenBank/DDBJ whole genome shotgun (WGS) entry which is preliminary data.</text>
</comment>
<dbReference type="EMBL" id="VDEP01000304">
    <property type="protein sequence ID" value="KAA1109718.1"/>
    <property type="molecule type" value="Genomic_DNA"/>
</dbReference>
<accession>A0A5B0R262</accession>
<sequence length="55" mass="5863">MIGYHSASGTAFPSGTGLLHLESFGAPLNLAPPRLRIKTANDQQVLNELSCRLPT</sequence>
<keyword evidence="3" id="KW-1185">Reference proteome</keyword>
<evidence type="ECO:0000313" key="4">
    <source>
        <dbReference type="Proteomes" id="UP000325313"/>
    </source>
</evidence>
<protein>
    <submittedName>
        <fullName evidence="2">Uncharacterized protein</fullName>
    </submittedName>
</protein>